<dbReference type="EMBL" id="OU892282">
    <property type="protein sequence ID" value="CAG9770104.1"/>
    <property type="molecule type" value="Genomic_DNA"/>
</dbReference>
<reference evidence="2" key="1">
    <citation type="submission" date="2022-01" db="EMBL/GenBank/DDBJ databases">
        <authorList>
            <person name="King R."/>
        </authorList>
    </citation>
    <scope>NUCLEOTIDE SEQUENCE</scope>
</reference>
<feature type="compositionally biased region" description="Low complexity" evidence="1">
    <location>
        <begin position="80"/>
        <end position="89"/>
    </location>
</feature>
<evidence type="ECO:0000313" key="2">
    <source>
        <dbReference type="EMBL" id="CAG9770104.1"/>
    </source>
</evidence>
<sequence>MVTHEVNKQSCRCVSSLSSNTLYQVQHEASCWTLIVTSPPQHPVIRHIELVTCTLDGKGITKTGKSTGAIPRHQVVNQKSFSSQKSISSREGFTRKDNGTISHSISPIDEDAAGIACNDEENDHNVLKKLVKLTITNNALLREQNQLIKDLNKKLAITNKSTPENEELLERFKHLFPIKDDDALKEVNSVLGDDKEFYNYVVSY</sequence>
<dbReference type="Proteomes" id="UP001152799">
    <property type="component" value="Chromosome 6"/>
</dbReference>
<organism evidence="2 3">
    <name type="scientific">Ceutorhynchus assimilis</name>
    <name type="common">cabbage seed weevil</name>
    <dbReference type="NCBI Taxonomy" id="467358"/>
    <lineage>
        <taxon>Eukaryota</taxon>
        <taxon>Metazoa</taxon>
        <taxon>Ecdysozoa</taxon>
        <taxon>Arthropoda</taxon>
        <taxon>Hexapoda</taxon>
        <taxon>Insecta</taxon>
        <taxon>Pterygota</taxon>
        <taxon>Neoptera</taxon>
        <taxon>Endopterygota</taxon>
        <taxon>Coleoptera</taxon>
        <taxon>Polyphaga</taxon>
        <taxon>Cucujiformia</taxon>
        <taxon>Curculionidae</taxon>
        <taxon>Ceutorhynchinae</taxon>
        <taxon>Ceutorhynchus</taxon>
    </lineage>
</organism>
<evidence type="ECO:0000313" key="3">
    <source>
        <dbReference type="Proteomes" id="UP001152799"/>
    </source>
</evidence>
<accession>A0A9N9MRK3</accession>
<feature type="region of interest" description="Disordered" evidence="1">
    <location>
        <begin position="80"/>
        <end position="105"/>
    </location>
</feature>
<gene>
    <name evidence="2" type="ORF">CEUTPL_LOCUS10563</name>
</gene>
<proteinExistence type="predicted"/>
<evidence type="ECO:0000256" key="1">
    <source>
        <dbReference type="SAM" id="MobiDB-lite"/>
    </source>
</evidence>
<dbReference type="AlphaFoldDB" id="A0A9N9MRK3"/>
<protein>
    <submittedName>
        <fullName evidence="2">Uncharacterized protein</fullName>
    </submittedName>
</protein>
<name>A0A9N9MRK3_9CUCU</name>
<keyword evidence="3" id="KW-1185">Reference proteome</keyword>